<dbReference type="Proteomes" id="UP001085076">
    <property type="component" value="Miscellaneous, Linkage group lg08"/>
</dbReference>
<evidence type="ECO:0000313" key="3">
    <source>
        <dbReference type="EMBL" id="KAJ0966015.1"/>
    </source>
</evidence>
<comment type="caution">
    <text evidence="3">The sequence shown here is derived from an EMBL/GenBank/DDBJ whole genome shotgun (WGS) entry which is preliminary data.</text>
</comment>
<evidence type="ECO:0000256" key="2">
    <source>
        <dbReference type="SAM" id="MobiDB-lite"/>
    </source>
</evidence>
<dbReference type="OrthoDB" id="683848at2759"/>
<dbReference type="AlphaFoldDB" id="A0A9D5H7F2"/>
<accession>A0A9D5H7F2</accession>
<reference evidence="3" key="2">
    <citation type="journal article" date="2022" name="Hortic Res">
        <title>The genome of Dioscorea zingiberensis sheds light on the biosynthesis, origin and evolution of the medicinally important diosgenin saponins.</title>
        <authorList>
            <person name="Li Y."/>
            <person name="Tan C."/>
            <person name="Li Z."/>
            <person name="Guo J."/>
            <person name="Li S."/>
            <person name="Chen X."/>
            <person name="Wang C."/>
            <person name="Dai X."/>
            <person name="Yang H."/>
            <person name="Song W."/>
            <person name="Hou L."/>
            <person name="Xu J."/>
            <person name="Tong Z."/>
            <person name="Xu A."/>
            <person name="Yuan X."/>
            <person name="Wang W."/>
            <person name="Yang Q."/>
            <person name="Chen L."/>
            <person name="Sun Z."/>
            <person name="Wang K."/>
            <person name="Pan B."/>
            <person name="Chen J."/>
            <person name="Bao Y."/>
            <person name="Liu F."/>
            <person name="Qi X."/>
            <person name="Gang D.R."/>
            <person name="Wen J."/>
            <person name="Li J."/>
        </authorList>
    </citation>
    <scope>NUCLEOTIDE SEQUENCE</scope>
    <source>
        <strain evidence="3">Dzin_1.0</strain>
    </source>
</reference>
<feature type="compositionally biased region" description="Polar residues" evidence="2">
    <location>
        <begin position="446"/>
        <end position="455"/>
    </location>
</feature>
<dbReference type="PROSITE" id="PS50096">
    <property type="entry name" value="IQ"/>
    <property type="match status" value="2"/>
</dbReference>
<dbReference type="SUPFAM" id="SSF52540">
    <property type="entry name" value="P-loop containing nucleoside triphosphate hydrolases"/>
    <property type="match status" value="1"/>
</dbReference>
<feature type="coiled-coil region" evidence="1">
    <location>
        <begin position="353"/>
        <end position="419"/>
    </location>
</feature>
<proteinExistence type="predicted"/>
<evidence type="ECO:0000256" key="1">
    <source>
        <dbReference type="SAM" id="Coils"/>
    </source>
</evidence>
<dbReference type="EMBL" id="JAGGNH010000008">
    <property type="protein sequence ID" value="KAJ0966015.1"/>
    <property type="molecule type" value="Genomic_DNA"/>
</dbReference>
<feature type="compositionally biased region" description="Low complexity" evidence="2">
    <location>
        <begin position="433"/>
        <end position="445"/>
    </location>
</feature>
<reference evidence="3" key="1">
    <citation type="submission" date="2021-03" db="EMBL/GenBank/DDBJ databases">
        <authorList>
            <person name="Li Z."/>
            <person name="Yang C."/>
        </authorList>
    </citation>
    <scope>NUCLEOTIDE SEQUENCE</scope>
    <source>
        <strain evidence="3">Dzin_1.0</strain>
        <tissue evidence="3">Leaf</tissue>
    </source>
</reference>
<dbReference type="InterPro" id="IPR000048">
    <property type="entry name" value="IQ_motif_EF-hand-BS"/>
</dbReference>
<keyword evidence="4" id="KW-1185">Reference proteome</keyword>
<dbReference type="SMART" id="SM00015">
    <property type="entry name" value="IQ"/>
    <property type="match status" value="3"/>
</dbReference>
<sequence>MPPAAVMAPVHTRSSLELMLESIQKREELPKDALPALPSRPTSRGRLPPSRRSFPLNFKTGSISPEPSAKGSEKIGNKEFLVKSRLFESDNKLNKVDQLGYSSSHANAPQVDSFEESSGVISRLVSPPDEMSGPEEVINKVLLKIAESEDVSYQTLLQIIGVEKCSDVVHARCCYEELKRGVTTFQSFVRGEVARREFEVLMRRQMAVVVMQKYVRGWLARTMFFNQKRDIIHLQSIVRGQLAQKQSIILKNLRMSKLDEANSNWNQHKKFQEIKYPKTEYLLVHHSVMEDLQMRVLKAEASLRQKDEVHLIFQHQMKQYEMKMISMEEMWQKKITSLQGLNERHSEAHHSVTAELQRQILKAKAALIQKEQENIKLQQELHQYETKWSEYEVTMKSMEENWQKQLTSLQSSLAAARKRIADDFGSLPERSDSSSLWHSYDSESSMSTEGHSPESTLAKHPCASSIRLRTDFTRKHKAVNLLVKEFEQRKHAFEDGTRFLMEAKSRQIHTTSSPEVELQKLKIEFASWKKDYKVRLRDAKSAIQKLNITRQVKPRKNWWCTGTA</sequence>
<feature type="region of interest" description="Disordered" evidence="2">
    <location>
        <begin position="27"/>
        <end position="73"/>
    </location>
</feature>
<feature type="region of interest" description="Disordered" evidence="2">
    <location>
        <begin position="425"/>
        <end position="460"/>
    </location>
</feature>
<evidence type="ECO:0000313" key="4">
    <source>
        <dbReference type="Proteomes" id="UP001085076"/>
    </source>
</evidence>
<dbReference type="InterPro" id="IPR027417">
    <property type="entry name" value="P-loop_NTPase"/>
</dbReference>
<name>A0A9D5H7F2_9LILI</name>
<gene>
    <name evidence="3" type="ORF">J5N97_027153</name>
</gene>
<dbReference type="Gene3D" id="1.20.5.190">
    <property type="match status" value="1"/>
</dbReference>
<dbReference type="Pfam" id="PF00612">
    <property type="entry name" value="IQ"/>
    <property type="match status" value="2"/>
</dbReference>
<organism evidence="3 4">
    <name type="scientific">Dioscorea zingiberensis</name>
    <dbReference type="NCBI Taxonomy" id="325984"/>
    <lineage>
        <taxon>Eukaryota</taxon>
        <taxon>Viridiplantae</taxon>
        <taxon>Streptophyta</taxon>
        <taxon>Embryophyta</taxon>
        <taxon>Tracheophyta</taxon>
        <taxon>Spermatophyta</taxon>
        <taxon>Magnoliopsida</taxon>
        <taxon>Liliopsida</taxon>
        <taxon>Dioscoreales</taxon>
        <taxon>Dioscoreaceae</taxon>
        <taxon>Dioscorea</taxon>
    </lineage>
</organism>
<protein>
    <submittedName>
        <fullName evidence="3">Uncharacterized protein</fullName>
    </submittedName>
</protein>
<keyword evidence="1" id="KW-0175">Coiled coil</keyword>